<dbReference type="AlphaFoldDB" id="A0A1G6KT77"/>
<evidence type="ECO:0000313" key="2">
    <source>
        <dbReference type="EMBL" id="SDC34302.1"/>
    </source>
</evidence>
<dbReference type="OrthoDB" id="4293789at2"/>
<dbReference type="EMBL" id="FMZZ01000001">
    <property type="protein sequence ID" value="SDC34302.1"/>
    <property type="molecule type" value="Genomic_DNA"/>
</dbReference>
<proteinExistence type="predicted"/>
<evidence type="ECO:0000313" key="3">
    <source>
        <dbReference type="Proteomes" id="UP000199501"/>
    </source>
</evidence>
<gene>
    <name evidence="2" type="ORF">SAMN05216174_1011090</name>
</gene>
<keyword evidence="1" id="KW-0732">Signal</keyword>
<evidence type="ECO:0008006" key="4">
    <source>
        <dbReference type="Google" id="ProtNLM"/>
    </source>
</evidence>
<protein>
    <recommendedName>
        <fullName evidence="4">Secreted protein</fullName>
    </recommendedName>
</protein>
<dbReference type="RefSeq" id="WP_139190520.1">
    <property type="nucleotide sequence ID" value="NZ_FMZZ01000001.1"/>
</dbReference>
<dbReference type="Proteomes" id="UP000199501">
    <property type="component" value="Unassembled WGS sequence"/>
</dbReference>
<evidence type="ECO:0000256" key="1">
    <source>
        <dbReference type="SAM" id="SignalP"/>
    </source>
</evidence>
<name>A0A1G6KT77_9PSEU</name>
<feature type="chain" id="PRO_5011620241" description="Secreted protein" evidence="1">
    <location>
        <begin position="26"/>
        <end position="102"/>
    </location>
</feature>
<feature type="signal peptide" evidence="1">
    <location>
        <begin position="1"/>
        <end position="25"/>
    </location>
</feature>
<accession>A0A1G6KT77</accession>
<keyword evidence="3" id="KW-1185">Reference proteome</keyword>
<sequence length="102" mass="10679">MKRLTVLALVLAAGGALGVAAPASAAVDYCSFRPISGSDGHAGADVLCKQSSSGQYAAMAACERLDNGHRYMHYGNSVRAGQRSIVWCDRYARVLWASGVST</sequence>
<reference evidence="3" key="1">
    <citation type="submission" date="2016-10" db="EMBL/GenBank/DDBJ databases">
        <authorList>
            <person name="Varghese N."/>
            <person name="Submissions S."/>
        </authorList>
    </citation>
    <scope>NUCLEOTIDE SEQUENCE [LARGE SCALE GENOMIC DNA]</scope>
    <source>
        <strain evidence="3">IBRC-M 10403</strain>
    </source>
</reference>
<organism evidence="2 3">
    <name type="scientific">Actinokineospora iranica</name>
    <dbReference type="NCBI Taxonomy" id="1271860"/>
    <lineage>
        <taxon>Bacteria</taxon>
        <taxon>Bacillati</taxon>
        <taxon>Actinomycetota</taxon>
        <taxon>Actinomycetes</taxon>
        <taxon>Pseudonocardiales</taxon>
        <taxon>Pseudonocardiaceae</taxon>
        <taxon>Actinokineospora</taxon>
    </lineage>
</organism>